<dbReference type="HOGENOM" id="CLU_2655329_0_0_1"/>
<sequence length="76" mass="8717">MKTRLGAAISSPRRGEKCYRCRVHWPDNSHHRQWGKFPCMAFCPLGWSTNHRLSCARDCSQCVVYPLAYGLTASRC</sequence>
<evidence type="ECO:0000313" key="1">
    <source>
        <dbReference type="EMBL" id="KIP01383.1"/>
    </source>
</evidence>
<organism evidence="1 2">
    <name type="scientific">Phlebiopsis gigantea (strain 11061_1 CR5-6)</name>
    <name type="common">White-rot fungus</name>
    <name type="synonym">Peniophora gigantea</name>
    <dbReference type="NCBI Taxonomy" id="745531"/>
    <lineage>
        <taxon>Eukaryota</taxon>
        <taxon>Fungi</taxon>
        <taxon>Dikarya</taxon>
        <taxon>Basidiomycota</taxon>
        <taxon>Agaricomycotina</taxon>
        <taxon>Agaricomycetes</taxon>
        <taxon>Polyporales</taxon>
        <taxon>Phanerochaetaceae</taxon>
        <taxon>Phlebiopsis</taxon>
    </lineage>
</organism>
<dbReference type="AlphaFoldDB" id="A0A0C3P9M1"/>
<evidence type="ECO:0000313" key="2">
    <source>
        <dbReference type="Proteomes" id="UP000053257"/>
    </source>
</evidence>
<dbReference type="Proteomes" id="UP000053257">
    <property type="component" value="Unassembled WGS sequence"/>
</dbReference>
<proteinExistence type="predicted"/>
<name>A0A0C3P9M1_PHLG1</name>
<accession>A0A0C3P9M1</accession>
<protein>
    <submittedName>
        <fullName evidence="1">Uncharacterized protein</fullName>
    </submittedName>
</protein>
<dbReference type="EMBL" id="KN840803">
    <property type="protein sequence ID" value="KIP01383.1"/>
    <property type="molecule type" value="Genomic_DNA"/>
</dbReference>
<gene>
    <name evidence="1" type="ORF">PHLGIDRAFT_359764</name>
</gene>
<reference evidence="1 2" key="1">
    <citation type="journal article" date="2014" name="PLoS Genet.">
        <title>Analysis of the Phlebiopsis gigantea genome, transcriptome and secretome provides insight into its pioneer colonization strategies of wood.</title>
        <authorList>
            <person name="Hori C."/>
            <person name="Ishida T."/>
            <person name="Igarashi K."/>
            <person name="Samejima M."/>
            <person name="Suzuki H."/>
            <person name="Master E."/>
            <person name="Ferreira P."/>
            <person name="Ruiz-Duenas F.J."/>
            <person name="Held B."/>
            <person name="Canessa P."/>
            <person name="Larrondo L.F."/>
            <person name="Schmoll M."/>
            <person name="Druzhinina I.S."/>
            <person name="Kubicek C.P."/>
            <person name="Gaskell J.A."/>
            <person name="Kersten P."/>
            <person name="St John F."/>
            <person name="Glasner J."/>
            <person name="Sabat G."/>
            <person name="Splinter BonDurant S."/>
            <person name="Syed K."/>
            <person name="Yadav J."/>
            <person name="Mgbeahuruike A.C."/>
            <person name="Kovalchuk A."/>
            <person name="Asiegbu F.O."/>
            <person name="Lackner G."/>
            <person name="Hoffmeister D."/>
            <person name="Rencoret J."/>
            <person name="Gutierrez A."/>
            <person name="Sun H."/>
            <person name="Lindquist E."/>
            <person name="Barry K."/>
            <person name="Riley R."/>
            <person name="Grigoriev I.V."/>
            <person name="Henrissat B."/>
            <person name="Kues U."/>
            <person name="Berka R.M."/>
            <person name="Martinez A.T."/>
            <person name="Covert S.F."/>
            <person name="Blanchette R.A."/>
            <person name="Cullen D."/>
        </authorList>
    </citation>
    <scope>NUCLEOTIDE SEQUENCE [LARGE SCALE GENOMIC DNA]</scope>
    <source>
        <strain evidence="1 2">11061_1 CR5-6</strain>
    </source>
</reference>
<keyword evidence="2" id="KW-1185">Reference proteome</keyword>